<name>A0A9N9USW1_9HYPO</name>
<gene>
    <name evidence="4" type="ORF">CBYS24578_00003810</name>
</gene>
<comment type="similarity">
    <text evidence="1">Belongs to the V-ATPase E subunit family.</text>
</comment>
<dbReference type="Gene3D" id="6.10.250.1620">
    <property type="match status" value="1"/>
</dbReference>
<sequence length="252" mass="28612">MSQHALSDQQVNNELSKMTAFIRQEAMEKAREIEIKANEEFEIEKSKLVRQETDAIDTQYEKKFKQATMSQQITRSTVSNQTRLKVLGARQELLNSIFDEAQKKLVEGAKDKTKYQKTLRGLILEGFYALHEPELQVRAKKADFDVVKKAIAEAEKDYKKEVGKDIKGTLDESQPLAEGLYVLAPDPYIFRIWDELILTNKTRAGGVVIVGGNGKIDVNNTFEARLELLQDSAAPAVREALFGKNPNRKFFD</sequence>
<keyword evidence="2" id="KW-0813">Transport</keyword>
<evidence type="ECO:0000256" key="1">
    <source>
        <dbReference type="ARBA" id="ARBA00005901"/>
    </source>
</evidence>
<dbReference type="SUPFAM" id="SSF160527">
    <property type="entry name" value="V-type ATPase subunit E-like"/>
    <property type="match status" value="1"/>
</dbReference>
<evidence type="ECO:0008006" key="6">
    <source>
        <dbReference type="Google" id="ProtNLM"/>
    </source>
</evidence>
<evidence type="ECO:0000313" key="4">
    <source>
        <dbReference type="EMBL" id="CAG9995717.1"/>
    </source>
</evidence>
<dbReference type="HAMAP" id="MF_00311">
    <property type="entry name" value="ATP_synth_E_arch"/>
    <property type="match status" value="1"/>
</dbReference>
<dbReference type="GO" id="GO:0046961">
    <property type="term" value="F:proton-transporting ATPase activity, rotational mechanism"/>
    <property type="evidence" value="ECO:0007669"/>
    <property type="project" value="InterPro"/>
</dbReference>
<accession>A0A9N9USW1</accession>
<comment type="caution">
    <text evidence="4">The sequence shown here is derived from an EMBL/GenBank/DDBJ whole genome shotgun (WGS) entry which is preliminary data.</text>
</comment>
<dbReference type="EMBL" id="CABFNO020001536">
    <property type="protein sequence ID" value="CAG9995717.1"/>
    <property type="molecule type" value="Genomic_DNA"/>
</dbReference>
<dbReference type="Gene3D" id="3.30.2320.30">
    <property type="entry name" value="ATP synthase, E subunit, C-terminal"/>
    <property type="match status" value="1"/>
</dbReference>
<dbReference type="PANTHER" id="PTHR45715">
    <property type="entry name" value="ATPASE H+-TRANSPORTING V1 SUBUNIT E1A-RELATED"/>
    <property type="match status" value="1"/>
</dbReference>
<organism evidence="4 5">
    <name type="scientific">Clonostachys byssicola</name>
    <dbReference type="NCBI Taxonomy" id="160290"/>
    <lineage>
        <taxon>Eukaryota</taxon>
        <taxon>Fungi</taxon>
        <taxon>Dikarya</taxon>
        <taxon>Ascomycota</taxon>
        <taxon>Pezizomycotina</taxon>
        <taxon>Sordariomycetes</taxon>
        <taxon>Hypocreomycetidae</taxon>
        <taxon>Hypocreales</taxon>
        <taxon>Bionectriaceae</taxon>
        <taxon>Clonostachys</taxon>
    </lineage>
</organism>
<dbReference type="InterPro" id="IPR038495">
    <property type="entry name" value="ATPase_E_C"/>
</dbReference>
<keyword evidence="5" id="KW-1185">Reference proteome</keyword>
<reference evidence="5" key="1">
    <citation type="submission" date="2019-06" db="EMBL/GenBank/DDBJ databases">
        <authorList>
            <person name="Broberg M."/>
        </authorList>
    </citation>
    <scope>NUCLEOTIDE SEQUENCE [LARGE SCALE GENOMIC DNA]</scope>
</reference>
<keyword evidence="3" id="KW-0406">Ion transport</keyword>
<protein>
    <recommendedName>
        <fullName evidence="6">V-type proton ATPase subunit E</fullName>
    </recommendedName>
</protein>
<dbReference type="GO" id="GO:0033178">
    <property type="term" value="C:proton-transporting two-sector ATPase complex, catalytic domain"/>
    <property type="evidence" value="ECO:0007669"/>
    <property type="project" value="InterPro"/>
</dbReference>
<dbReference type="InterPro" id="IPR002842">
    <property type="entry name" value="ATPase_V1_Esu"/>
</dbReference>
<evidence type="ECO:0000256" key="3">
    <source>
        <dbReference type="ARBA" id="ARBA00023065"/>
    </source>
</evidence>
<dbReference type="AlphaFoldDB" id="A0A9N9USW1"/>
<reference evidence="4 5" key="2">
    <citation type="submission" date="2021-10" db="EMBL/GenBank/DDBJ databases">
        <authorList>
            <person name="Piombo E."/>
        </authorList>
    </citation>
    <scope>NUCLEOTIDE SEQUENCE [LARGE SCALE GENOMIC DNA]</scope>
</reference>
<proteinExistence type="inferred from homology"/>
<dbReference type="Proteomes" id="UP000754883">
    <property type="component" value="Unassembled WGS sequence"/>
</dbReference>
<evidence type="ECO:0000256" key="2">
    <source>
        <dbReference type="ARBA" id="ARBA00022448"/>
    </source>
</evidence>
<dbReference type="OrthoDB" id="10263003at2759"/>
<dbReference type="Pfam" id="PF01991">
    <property type="entry name" value="vATP-synt_E"/>
    <property type="match status" value="1"/>
</dbReference>
<evidence type="ECO:0000313" key="5">
    <source>
        <dbReference type="Proteomes" id="UP000754883"/>
    </source>
</evidence>